<dbReference type="NCBIfam" id="NF033832">
    <property type="entry name" value="sce7726_fam"/>
    <property type="match status" value="1"/>
</dbReference>
<name>A0A8B1NQH9_9ACTN</name>
<dbReference type="EMBL" id="CP072931">
    <property type="protein sequence ID" value="QTZ95765.1"/>
    <property type="molecule type" value="Genomic_DNA"/>
</dbReference>
<accession>A0A8B1NQH9</accession>
<dbReference type="AlphaFoldDB" id="A0A8B1NQH9"/>
<sequence>MNVPVQDLRDADLRPVLRSWVRKRPGWGQAAMREELGLCNGEARADLAVLAPRLAGFEIKSSGDRLDRLTRQVRYYDQIFDESWLVTTDRHLHHAESLTSSWWGLLQVETGLSGPTLSTVRPATTNPALDPLALARLLWRDETLAALRTLGRHKGISRYPRHRLWQLLADGLPPQDLSQVVRRCLAARPQTVTGADQ</sequence>
<proteinExistence type="predicted"/>
<dbReference type="KEGG" id="sauh:SU9_033490"/>
<dbReference type="InterPro" id="IPR047729">
    <property type="entry name" value="Sce7726-like"/>
</dbReference>
<protein>
    <submittedName>
        <fullName evidence="1">Sce7726 family protein</fullName>
    </submittedName>
</protein>
<evidence type="ECO:0000313" key="1">
    <source>
        <dbReference type="EMBL" id="QTZ95765.1"/>
    </source>
</evidence>
<keyword evidence="2" id="KW-1185">Reference proteome</keyword>
<reference evidence="1" key="1">
    <citation type="journal article" date="2012" name="J. Bacteriol.">
        <title>Genome Sequence of Streptomyces auratus Strain AGR0001, a Phoslactomycin-Producing Actinomycete.</title>
        <authorList>
            <person name="Han X."/>
            <person name="Li M."/>
            <person name="Ding Z."/>
            <person name="Zhao J."/>
            <person name="Ji K."/>
            <person name="Wen M."/>
            <person name="Lu T."/>
        </authorList>
    </citation>
    <scope>NUCLEOTIDE SEQUENCE</scope>
    <source>
        <strain evidence="1">AGR0001</strain>
    </source>
</reference>
<organism evidence="1 2">
    <name type="scientific">Streptomyces auratus AGR0001</name>
    <dbReference type="NCBI Taxonomy" id="1160718"/>
    <lineage>
        <taxon>Bacteria</taxon>
        <taxon>Bacillati</taxon>
        <taxon>Actinomycetota</taxon>
        <taxon>Actinomycetes</taxon>
        <taxon>Kitasatosporales</taxon>
        <taxon>Streptomycetaceae</taxon>
        <taxon>Streptomyces</taxon>
    </lineage>
</organism>
<reference evidence="1" key="2">
    <citation type="submission" date="2021-04" db="EMBL/GenBank/DDBJ databases">
        <authorList>
            <person name="Wen M.-L."/>
            <person name="Han X.-L."/>
            <person name="Xiong J."/>
        </authorList>
    </citation>
    <scope>NUCLEOTIDE SEQUENCE</scope>
    <source>
        <strain evidence="1">AGR0001</strain>
    </source>
</reference>
<dbReference type="RefSeq" id="WP_167551519.1">
    <property type="nucleotide sequence ID" value="NZ_CP072931.1"/>
</dbReference>
<gene>
    <name evidence="1" type="ORF">SU9_033490</name>
</gene>
<dbReference type="Proteomes" id="UP000009036">
    <property type="component" value="Chromosome"/>
</dbReference>
<evidence type="ECO:0000313" key="2">
    <source>
        <dbReference type="Proteomes" id="UP000009036"/>
    </source>
</evidence>